<dbReference type="EMBL" id="BKCJ011943284">
    <property type="protein sequence ID" value="GFD62781.1"/>
    <property type="molecule type" value="Genomic_DNA"/>
</dbReference>
<feature type="non-terminal residue" evidence="2">
    <location>
        <position position="1"/>
    </location>
</feature>
<organism evidence="2">
    <name type="scientific">Tanacetum cinerariifolium</name>
    <name type="common">Dalmatian daisy</name>
    <name type="synonym">Chrysanthemum cinerariifolium</name>
    <dbReference type="NCBI Taxonomy" id="118510"/>
    <lineage>
        <taxon>Eukaryota</taxon>
        <taxon>Viridiplantae</taxon>
        <taxon>Streptophyta</taxon>
        <taxon>Embryophyta</taxon>
        <taxon>Tracheophyta</taxon>
        <taxon>Spermatophyta</taxon>
        <taxon>Magnoliopsida</taxon>
        <taxon>eudicotyledons</taxon>
        <taxon>Gunneridae</taxon>
        <taxon>Pentapetalae</taxon>
        <taxon>asterids</taxon>
        <taxon>campanulids</taxon>
        <taxon>Asterales</taxon>
        <taxon>Asteraceae</taxon>
        <taxon>Asteroideae</taxon>
        <taxon>Anthemideae</taxon>
        <taxon>Anthemidinae</taxon>
        <taxon>Tanacetum</taxon>
    </lineage>
</organism>
<gene>
    <name evidence="2" type="ORF">Tci_934750</name>
</gene>
<accession>A0A699Y202</accession>
<name>A0A699Y202_TANCI</name>
<feature type="region of interest" description="Disordered" evidence="1">
    <location>
        <begin position="1"/>
        <end position="46"/>
    </location>
</feature>
<sequence length="46" mass="5370">HGFAPVVLDIPNNNNGWIEEEPEEDLEIEEEEEEEKEEVEMDIEDG</sequence>
<comment type="caution">
    <text evidence="2">The sequence shown here is derived from an EMBL/GenBank/DDBJ whole genome shotgun (WGS) entry which is preliminary data.</text>
</comment>
<evidence type="ECO:0000256" key="1">
    <source>
        <dbReference type="SAM" id="MobiDB-lite"/>
    </source>
</evidence>
<proteinExistence type="predicted"/>
<dbReference type="AlphaFoldDB" id="A0A699Y202"/>
<reference evidence="2" key="1">
    <citation type="journal article" date="2019" name="Sci. Rep.">
        <title>Draft genome of Tanacetum cinerariifolium, the natural source of mosquito coil.</title>
        <authorList>
            <person name="Yamashiro T."/>
            <person name="Shiraishi A."/>
            <person name="Satake H."/>
            <person name="Nakayama K."/>
        </authorList>
    </citation>
    <scope>NUCLEOTIDE SEQUENCE</scope>
</reference>
<feature type="compositionally biased region" description="Acidic residues" evidence="1">
    <location>
        <begin position="18"/>
        <end position="46"/>
    </location>
</feature>
<evidence type="ECO:0000313" key="2">
    <source>
        <dbReference type="EMBL" id="GFD62781.1"/>
    </source>
</evidence>
<protein>
    <submittedName>
        <fullName evidence="2">Uncharacterized protein</fullName>
    </submittedName>
</protein>